<proteinExistence type="predicted"/>
<dbReference type="Proteomes" id="UP000182761">
    <property type="component" value="Unassembled WGS sequence"/>
</dbReference>
<dbReference type="Gene3D" id="2.60.450.10">
    <property type="entry name" value="Lipopolysaccharide (LPS) transport protein A like domain"/>
    <property type="match status" value="1"/>
</dbReference>
<dbReference type="EMBL" id="FCOR01000001">
    <property type="protein sequence ID" value="CVK15352.1"/>
    <property type="molecule type" value="Genomic_DNA"/>
</dbReference>
<dbReference type="STRING" id="1586267.GCA_001418685_00166"/>
<reference evidence="1 2" key="1">
    <citation type="submission" date="2016-01" db="EMBL/GenBank/DDBJ databases">
        <authorList>
            <person name="McClelland M."/>
            <person name="Jain A."/>
            <person name="Saraogi P."/>
            <person name="Mendelson R."/>
            <person name="Westerman R."/>
            <person name="SanMiguel P."/>
            <person name="Csonka L."/>
        </authorList>
    </citation>
    <scope>NUCLEOTIDE SEQUENCE [LARGE SCALE GENOMIC DNA]</scope>
    <source>
        <strain evidence="1 2">R-53146</strain>
    </source>
</reference>
<organism evidence="1 2">
    <name type="scientific">Apibacter mensalis</name>
    <dbReference type="NCBI Taxonomy" id="1586267"/>
    <lineage>
        <taxon>Bacteria</taxon>
        <taxon>Pseudomonadati</taxon>
        <taxon>Bacteroidota</taxon>
        <taxon>Flavobacteriia</taxon>
        <taxon>Flavobacteriales</taxon>
        <taxon>Weeksellaceae</taxon>
        <taxon>Apibacter</taxon>
    </lineage>
</organism>
<gene>
    <name evidence="1" type="ORF">Ga0061079_101165</name>
</gene>
<dbReference type="InterPro" id="IPR010664">
    <property type="entry name" value="LipoPS_assembly_LptC-rel"/>
</dbReference>
<sequence length="192" mass="22414">MVKIKKNRRWFYFILFLVIFISCSDEKGGDLGEKNTNFASRRIYNATITLTDSIYAIIKLRTPVMDEYEFVQTPYTVFPKGLDMDFYQKGKDPGHLKADYAKIIETIGWYEARKNVVIINSDKDTLKTNQIFWNKKERKIFSKDTVKIYRADGITTNISVNGIESSEDFKNFKLKKNKGTLPYNNDLKIDSK</sequence>
<dbReference type="OrthoDB" id="9812080at2"/>
<evidence type="ECO:0000313" key="1">
    <source>
        <dbReference type="EMBL" id="CVK15352.1"/>
    </source>
</evidence>
<dbReference type="RefSeq" id="WP_055424579.1">
    <property type="nucleotide sequence ID" value="NZ_FCOR01000001.1"/>
</dbReference>
<dbReference type="Pfam" id="PF06835">
    <property type="entry name" value="LptC"/>
    <property type="match status" value="1"/>
</dbReference>
<keyword evidence="2" id="KW-1185">Reference proteome</keyword>
<dbReference type="AlphaFoldDB" id="A0A0X3ALU8"/>
<evidence type="ECO:0000313" key="2">
    <source>
        <dbReference type="Proteomes" id="UP000182761"/>
    </source>
</evidence>
<accession>A0A0X3ALU8</accession>
<protein>
    <submittedName>
        <fullName evidence="1">Lipopolysaccharide-assembly, LptC-related</fullName>
    </submittedName>
</protein>
<name>A0A0X3ALU8_9FLAO</name>
<dbReference type="PROSITE" id="PS51257">
    <property type="entry name" value="PROKAR_LIPOPROTEIN"/>
    <property type="match status" value="1"/>
</dbReference>